<dbReference type="Proteomes" id="UP000233786">
    <property type="component" value="Unassembled WGS sequence"/>
</dbReference>
<evidence type="ECO:0000313" key="3">
    <source>
        <dbReference type="Proteomes" id="UP000233786"/>
    </source>
</evidence>
<protein>
    <submittedName>
        <fullName evidence="2">Helix-turn-helix protein</fullName>
    </submittedName>
</protein>
<name>A0A2N3XYY1_SACSN</name>
<gene>
    <name evidence="2" type="ORF">A8926_3679</name>
</gene>
<dbReference type="SUPFAM" id="SSF47413">
    <property type="entry name" value="lambda repressor-like DNA-binding domains"/>
    <property type="match status" value="1"/>
</dbReference>
<dbReference type="Pfam" id="PF13560">
    <property type="entry name" value="HTH_31"/>
    <property type="match status" value="1"/>
</dbReference>
<dbReference type="AlphaFoldDB" id="A0A2N3XYY1"/>
<dbReference type="RefSeq" id="WP_237710582.1">
    <property type="nucleotide sequence ID" value="NZ_CP061007.1"/>
</dbReference>
<comment type="caution">
    <text evidence="2">The sequence shown here is derived from an EMBL/GenBank/DDBJ whole genome shotgun (WGS) entry which is preliminary data.</text>
</comment>
<dbReference type="PROSITE" id="PS50943">
    <property type="entry name" value="HTH_CROC1"/>
    <property type="match status" value="1"/>
</dbReference>
<dbReference type="Gene3D" id="1.10.260.40">
    <property type="entry name" value="lambda repressor-like DNA-binding domains"/>
    <property type="match status" value="1"/>
</dbReference>
<proteinExistence type="predicted"/>
<dbReference type="InterPro" id="IPR001387">
    <property type="entry name" value="Cro/C1-type_HTH"/>
</dbReference>
<dbReference type="EMBL" id="PJNB01000001">
    <property type="protein sequence ID" value="PKW15897.1"/>
    <property type="molecule type" value="Genomic_DNA"/>
</dbReference>
<keyword evidence="3" id="KW-1185">Reference proteome</keyword>
<evidence type="ECO:0000313" key="2">
    <source>
        <dbReference type="EMBL" id="PKW15897.1"/>
    </source>
</evidence>
<dbReference type="Gene3D" id="1.25.40.10">
    <property type="entry name" value="Tetratricopeptide repeat domain"/>
    <property type="match status" value="1"/>
</dbReference>
<sequence length="405" mass="44539">MSTTDPSIGARIRQARERAGMSRPVLGGFVDRSAEWVKAVETGRLQTPKLQMLTRIARALDIRDLAELTGNDEAVSISKFAPGAAHQALYDVQSALTEYRLSPDTRPVDLAHLAQRLAAAWKVRHSSPDHRTQLGALLPDLIRDSQRAVRARWDAERREARRILAGVYQLADFYVAFQPAPELVWLVADRAVTEGQEADDPYAMAAGAWALVQALRESGRWEEAISVAHDGAAQLEPYLESAPDDWRGMVGALRAENALTYARRGRHGQAWRCWESAYDIARKLGPGYRHVQTSFGLPVMQANAVTLGVELRRGGEALQAANALDPGDIVSVPRRSRHLIEVARVHALQGDWAATLATLDQAERTAPETARFNGWARELTHKLMDRPPGGEAAAVRSLAGRVGVR</sequence>
<reference evidence="2" key="1">
    <citation type="submission" date="2017-12" db="EMBL/GenBank/DDBJ databases">
        <title>Sequencing the genomes of 1000 Actinobacteria strains.</title>
        <authorList>
            <person name="Klenk H.-P."/>
        </authorList>
    </citation>
    <scope>NUCLEOTIDE SEQUENCE [LARGE SCALE GENOMIC DNA]</scope>
    <source>
        <strain evidence="2">DSM 44228</strain>
    </source>
</reference>
<dbReference type="GO" id="GO:0003677">
    <property type="term" value="F:DNA binding"/>
    <property type="evidence" value="ECO:0007669"/>
    <property type="project" value="InterPro"/>
</dbReference>
<dbReference type="InterPro" id="IPR010982">
    <property type="entry name" value="Lambda_DNA-bd_dom_sf"/>
</dbReference>
<dbReference type="STRING" id="994479.GCA_000194155_03539"/>
<feature type="domain" description="HTH cro/C1-type" evidence="1">
    <location>
        <begin position="12"/>
        <end position="68"/>
    </location>
</feature>
<evidence type="ECO:0000259" key="1">
    <source>
        <dbReference type="PROSITE" id="PS50943"/>
    </source>
</evidence>
<organism evidence="2 3">
    <name type="scientific">Saccharopolyspora spinosa</name>
    <dbReference type="NCBI Taxonomy" id="60894"/>
    <lineage>
        <taxon>Bacteria</taxon>
        <taxon>Bacillati</taxon>
        <taxon>Actinomycetota</taxon>
        <taxon>Actinomycetes</taxon>
        <taxon>Pseudonocardiales</taxon>
        <taxon>Pseudonocardiaceae</taxon>
        <taxon>Saccharopolyspora</taxon>
    </lineage>
</organism>
<dbReference type="SUPFAM" id="SSF48452">
    <property type="entry name" value="TPR-like"/>
    <property type="match status" value="1"/>
</dbReference>
<dbReference type="CDD" id="cd00093">
    <property type="entry name" value="HTH_XRE"/>
    <property type="match status" value="1"/>
</dbReference>
<dbReference type="InterPro" id="IPR011990">
    <property type="entry name" value="TPR-like_helical_dom_sf"/>
</dbReference>
<accession>A0A2N3XYY1</accession>